<evidence type="ECO:0000256" key="2">
    <source>
        <dbReference type="SAM" id="MobiDB-lite"/>
    </source>
</evidence>
<sequence length="194" mass="19486">MMRYTLALAFLALLPAALATISIIGPSASSYWVEFSNNTITWTFNAGDPTPVDIVVINPDSATLNGAFFAARFVDVSVETVTVTDVTLNVGSNYQVEFVNPSNASQVYATSNTFDVKPNGTAPAPTASAPVSSSASASGSSSASSPSGTSPSGSSSGAPAPSNTTSGVTRSYASADIFVVLVACGVASLAALVL</sequence>
<protein>
    <recommendedName>
        <fullName evidence="5">Yeast cell wall synthesis Kre9/Knh1-like N-terminal domain-containing protein</fullName>
    </recommendedName>
</protein>
<dbReference type="PANTHER" id="PTHR35185:SF1">
    <property type="entry name" value="UPF0619 GPI-ANCHORED MEMBRANE PROTEIN C1322.10"/>
    <property type="match status" value="1"/>
</dbReference>
<evidence type="ECO:0000256" key="4">
    <source>
        <dbReference type="SAM" id="SignalP"/>
    </source>
</evidence>
<dbReference type="Proteomes" id="UP000186601">
    <property type="component" value="Unassembled WGS sequence"/>
</dbReference>
<feature type="chain" id="PRO_5015307119" description="Yeast cell wall synthesis Kre9/Knh1-like N-terminal domain-containing protein" evidence="4">
    <location>
        <begin position="20"/>
        <end position="194"/>
    </location>
</feature>
<name>A0A2R6NKU9_9APHY</name>
<dbReference type="InterPro" id="IPR018466">
    <property type="entry name" value="Kre9/Knh1-like_N"/>
</dbReference>
<proteinExistence type="predicted"/>
<keyword evidence="3" id="KW-0472">Membrane</keyword>
<evidence type="ECO:0000313" key="7">
    <source>
        <dbReference type="Proteomes" id="UP000186601"/>
    </source>
</evidence>
<evidence type="ECO:0000259" key="5">
    <source>
        <dbReference type="Pfam" id="PF10342"/>
    </source>
</evidence>
<reference evidence="6 7" key="1">
    <citation type="submission" date="2018-02" db="EMBL/GenBank/DDBJ databases">
        <title>Genome sequence of the basidiomycete white-rot fungus Phlebia centrifuga.</title>
        <authorList>
            <person name="Granchi Z."/>
            <person name="Peng M."/>
            <person name="de Vries R.P."/>
            <person name="Hilden K."/>
            <person name="Makela M.R."/>
            <person name="Grigoriev I."/>
            <person name="Riley R."/>
        </authorList>
    </citation>
    <scope>NUCLEOTIDE SEQUENCE [LARGE SCALE GENOMIC DNA]</scope>
    <source>
        <strain evidence="6 7">FBCC195</strain>
    </source>
</reference>
<keyword evidence="3" id="KW-1133">Transmembrane helix</keyword>
<accession>A0A2R6NKU9</accession>
<dbReference type="STRING" id="98765.A0A2R6NKU9"/>
<feature type="domain" description="Yeast cell wall synthesis Kre9/Knh1-like N-terminal" evidence="5">
    <location>
        <begin position="26"/>
        <end position="116"/>
    </location>
</feature>
<dbReference type="Pfam" id="PF10342">
    <property type="entry name" value="Kre9_KNH"/>
    <property type="match status" value="1"/>
</dbReference>
<dbReference type="EMBL" id="MLYV02001119">
    <property type="protein sequence ID" value="PSR73015.1"/>
    <property type="molecule type" value="Genomic_DNA"/>
</dbReference>
<organism evidence="6 7">
    <name type="scientific">Hermanssonia centrifuga</name>
    <dbReference type="NCBI Taxonomy" id="98765"/>
    <lineage>
        <taxon>Eukaryota</taxon>
        <taxon>Fungi</taxon>
        <taxon>Dikarya</taxon>
        <taxon>Basidiomycota</taxon>
        <taxon>Agaricomycotina</taxon>
        <taxon>Agaricomycetes</taxon>
        <taxon>Polyporales</taxon>
        <taxon>Meruliaceae</taxon>
        <taxon>Hermanssonia</taxon>
    </lineage>
</organism>
<dbReference type="OrthoDB" id="5420143at2759"/>
<dbReference type="PANTHER" id="PTHR35185">
    <property type="entry name" value="SERINE/THREONINE-RICH PROTEIN ADG2-RELATED"/>
    <property type="match status" value="1"/>
</dbReference>
<keyword evidence="3" id="KW-0812">Transmembrane</keyword>
<comment type="caution">
    <text evidence="6">The sequence shown here is derived from an EMBL/GenBank/DDBJ whole genome shotgun (WGS) entry which is preliminary data.</text>
</comment>
<dbReference type="InterPro" id="IPR052479">
    <property type="entry name" value="GPI-anchor_Adhesion_Reg"/>
</dbReference>
<keyword evidence="1 4" id="KW-0732">Signal</keyword>
<feature type="transmembrane region" description="Helical" evidence="3">
    <location>
        <begin position="172"/>
        <end position="193"/>
    </location>
</feature>
<keyword evidence="7" id="KW-1185">Reference proteome</keyword>
<gene>
    <name evidence="6" type="ORF">PHLCEN_2v11119</name>
</gene>
<feature type="signal peptide" evidence="4">
    <location>
        <begin position="1"/>
        <end position="19"/>
    </location>
</feature>
<evidence type="ECO:0000256" key="3">
    <source>
        <dbReference type="SAM" id="Phobius"/>
    </source>
</evidence>
<feature type="region of interest" description="Disordered" evidence="2">
    <location>
        <begin position="119"/>
        <end position="166"/>
    </location>
</feature>
<evidence type="ECO:0000256" key="1">
    <source>
        <dbReference type="ARBA" id="ARBA00022729"/>
    </source>
</evidence>
<evidence type="ECO:0000313" key="6">
    <source>
        <dbReference type="EMBL" id="PSR73015.1"/>
    </source>
</evidence>
<dbReference type="AlphaFoldDB" id="A0A2R6NKU9"/>